<feature type="signal peptide" evidence="1">
    <location>
        <begin position="1"/>
        <end position="23"/>
    </location>
</feature>
<feature type="chain" id="PRO_5008642992" evidence="1">
    <location>
        <begin position="24"/>
        <end position="253"/>
    </location>
</feature>
<dbReference type="Proteomes" id="UP000093514">
    <property type="component" value="Unassembled WGS sequence"/>
</dbReference>
<dbReference type="OrthoDB" id="9803781at2"/>
<name>A0A1C0AAH8_9FIRM</name>
<dbReference type="Gene3D" id="2.50.20.10">
    <property type="entry name" value="Lipoprotein localisation LolA/LolB/LppX"/>
    <property type="match status" value="1"/>
</dbReference>
<reference evidence="4" key="1">
    <citation type="submission" date="2016-07" db="EMBL/GenBank/DDBJ databases">
        <authorList>
            <person name="Florea S."/>
            <person name="Webb J.S."/>
            <person name="Jaromczyk J."/>
            <person name="Schardl C.L."/>
        </authorList>
    </citation>
    <scope>NUCLEOTIDE SEQUENCE [LARGE SCALE GENOMIC DNA]</scope>
    <source>
        <strain evidence="4">Z6</strain>
    </source>
</reference>
<gene>
    <name evidence="3" type="ORF">U472_07420</name>
</gene>
<dbReference type="InterPro" id="IPR033399">
    <property type="entry name" value="TP_0789-like"/>
</dbReference>
<protein>
    <submittedName>
        <fullName evidence="3">Outer membrane lipoprotein-sorting protein</fullName>
    </submittedName>
</protein>
<evidence type="ECO:0000313" key="4">
    <source>
        <dbReference type="Proteomes" id="UP000093514"/>
    </source>
</evidence>
<proteinExistence type="predicted"/>
<keyword evidence="3" id="KW-0449">Lipoprotein</keyword>
<evidence type="ECO:0000259" key="2">
    <source>
        <dbReference type="Pfam" id="PF17131"/>
    </source>
</evidence>
<dbReference type="Pfam" id="PF17131">
    <property type="entry name" value="LolA_like"/>
    <property type="match status" value="1"/>
</dbReference>
<accession>A0A1C0AAH8</accession>
<keyword evidence="1" id="KW-0732">Signal</keyword>
<dbReference type="SUPFAM" id="SSF89392">
    <property type="entry name" value="Prokaryotic lipoproteins and lipoprotein localization factors"/>
    <property type="match status" value="1"/>
</dbReference>
<dbReference type="RefSeq" id="WP_068717014.1">
    <property type="nucleotide sequence ID" value="NZ_LWDV01000008.1"/>
</dbReference>
<dbReference type="CDD" id="cd16329">
    <property type="entry name" value="LolA_like"/>
    <property type="match status" value="1"/>
</dbReference>
<evidence type="ECO:0000313" key="3">
    <source>
        <dbReference type="EMBL" id="OCL27286.1"/>
    </source>
</evidence>
<dbReference type="InterPro" id="IPR029046">
    <property type="entry name" value="LolA/LolB/LppX"/>
</dbReference>
<dbReference type="EMBL" id="LWDV01000008">
    <property type="protein sequence ID" value="OCL27286.1"/>
    <property type="molecule type" value="Genomic_DNA"/>
</dbReference>
<keyword evidence="4" id="KW-1185">Reference proteome</keyword>
<feature type="domain" description="Uncharacterized protein TP-0789" evidence="2">
    <location>
        <begin position="73"/>
        <end position="253"/>
    </location>
</feature>
<dbReference type="AlphaFoldDB" id="A0A1C0AAH8"/>
<reference evidence="3 4" key="2">
    <citation type="submission" date="2016-08" db="EMBL/GenBank/DDBJ databases">
        <title>Orenia metallireducens sp. nov. strain Z6, a Novel Metal-reducing Firmicute from the Deep Subsurface.</title>
        <authorList>
            <person name="Maxim B.I."/>
            <person name="Kenneth K."/>
            <person name="Flynn T.M."/>
            <person name="Oloughlin E.J."/>
            <person name="Locke R.A."/>
            <person name="Weber J.R."/>
            <person name="Egan S.M."/>
            <person name="Mackie R.I."/>
            <person name="Cann I.K."/>
        </authorList>
    </citation>
    <scope>NUCLEOTIDE SEQUENCE [LARGE SCALE GENOMIC DNA]</scope>
    <source>
        <strain evidence="3 4">Z6</strain>
    </source>
</reference>
<evidence type="ECO:0000256" key="1">
    <source>
        <dbReference type="SAM" id="SignalP"/>
    </source>
</evidence>
<sequence>MKKILTLVLVWLSIIGVSGLVSAQLTGSDILDKVKEATQPKTSYTKMKMELYSSAGQKRERMIEGYRKNGEYTKAMNRFLFPATVEGTSFLSLENEEDEDMYLYLPALGSVRKISSSQKNGSFVGTDFTYNDLNLIGEGDYNKDYDASILSENDKEYVLKLVPTDTDIDYKYLKIWIKKEEWHLIKSEFYDERGKLEKILTAENFEKIAGYWTPRKSTMENVQKGTKTVIYMEEITYDKPINDRIFTTRYLSR</sequence>
<comment type="caution">
    <text evidence="3">The sequence shown here is derived from an EMBL/GenBank/DDBJ whole genome shotgun (WGS) entry which is preliminary data.</text>
</comment>
<organism evidence="3 4">
    <name type="scientific">Orenia metallireducens</name>
    <dbReference type="NCBI Taxonomy" id="1413210"/>
    <lineage>
        <taxon>Bacteria</taxon>
        <taxon>Bacillati</taxon>
        <taxon>Bacillota</taxon>
        <taxon>Clostridia</taxon>
        <taxon>Halanaerobiales</taxon>
        <taxon>Halobacteroidaceae</taxon>
        <taxon>Orenia</taxon>
    </lineage>
</organism>